<evidence type="ECO:0000313" key="112">
    <source>
        <dbReference type="Proteomes" id="UP000467371"/>
    </source>
</evidence>
<dbReference type="EMBL" id="JJPF01000108">
    <property type="protein sequence ID" value="KKG41118.1"/>
    <property type="molecule type" value="Genomic_DNA"/>
</dbReference>
<evidence type="ECO:0000313" key="90">
    <source>
        <dbReference type="Proteomes" id="UP000034468"/>
    </source>
</evidence>
<dbReference type="Proteomes" id="UP000034188">
    <property type="component" value="Unassembled WGS sequence"/>
</dbReference>
<evidence type="ECO:0000313" key="83">
    <source>
        <dbReference type="Proteomes" id="UP000034298"/>
    </source>
</evidence>
<dbReference type="Proteomes" id="UP000034566">
    <property type="component" value="Unassembled WGS sequence"/>
</dbReference>
<dbReference type="EMBL" id="JJPU01000051">
    <property type="protein sequence ID" value="KKG99945.1"/>
    <property type="molecule type" value="Genomic_DNA"/>
</dbReference>
<dbReference type="OMA" id="WHVSGVS"/>
<evidence type="ECO:0000313" key="41">
    <source>
        <dbReference type="EMBL" id="KKH42196.1"/>
    </source>
</evidence>
<reference evidence="59 60" key="1">
    <citation type="journal article" date="2015" name="ISME J.">
        <title>Genomic and phenotypic differentiation among Methanosarcina mazei populations from Columbia River sediment.</title>
        <authorList>
            <person name="Youngblut N.D."/>
            <person name="Wirth J.S."/>
            <person name="Henriksen J.R."/>
            <person name="Smith M."/>
            <person name="Simon H."/>
            <person name="Metcalf W.W."/>
            <person name="Whitaker R.J."/>
        </authorList>
    </citation>
    <scope>NUCLEOTIDE SEQUENCE [LARGE SCALE GENOMIC DNA]</scope>
    <source>
        <strain evidence="33 70">1.F.A.1A.3</strain>
        <strain evidence="34 101">1.F.A.1B.3</strain>
        <strain evidence="36 65">1.F.A.1B.4</strain>
        <strain evidence="35 77">1.F.A.2.8</strain>
        <strain evidence="37 107">1.F.M.0.5</strain>
        <strain evidence="38 84">1.H.A.0.1</strain>
        <strain evidence="39 102">1.H.A.1A.1</strain>
        <strain evidence="41 67">1.H.A.1A.3</strain>
        <strain evidence="40 99">1.H.A.1A.4</strain>
        <strain evidence="43 61">1.H.A.1A.6</strain>
        <strain evidence="42 81">1.H.A.2.1</strain>
        <strain evidence="44 78">1.H.A.2.3</strain>
        <strain evidence="46 89">1.H.A.2.6</strain>
        <strain evidence="45 100">1.H.A.2.7</strain>
        <strain evidence="47">1.H.A.2.8</strain>
        <strain evidence="48 64">1.H.M.0.1</strain>
        <strain evidence="50 108">1.H.M.1A.1</strain>
        <strain evidence="49 68">1.H.M.1A.2</strain>
        <strain evidence="51 105">1.H.M.1A.3</strain>
        <strain evidence="52 74">1.H.M.2.1</strain>
        <strain evidence="53 59">1.H.M.2.2</strain>
        <strain evidence="54 98">1.H.M.2.4</strain>
        <strain evidence="55 106">1.H.T.2.1</strain>
        <strain evidence="56 91">1.H.T.2.5</strain>
        <strain evidence="4 72">2.F.A.2.3</strain>
        <strain evidence="5 94">2.F.A.2.4</strain>
        <strain evidence="3 95">2.F.T.0.2</strain>
        <strain evidence="6 69">2.F.T.2.6</strain>
        <strain evidence="9 86">3.F.A.1A.1</strain>
        <strain evidence="7 62">3.F.A.1A.3</strain>
        <strain evidence="8 83">3.F.A.1B.1</strain>
        <strain evidence="10 93">3.F.A.2.12</strain>
        <strain evidence="12 97">3.F.A.2.3</strain>
        <strain evidence="11 73">3.F.A.2.5</strain>
        <strain evidence="14 76">3.F.A.2.6</strain>
        <strain evidence="15 79">3.F.A.2.7</strain>
        <strain evidence="13 75">3.F.T.1A.1</strain>
        <strain evidence="18 82">3.F.T.1A.2</strain>
        <strain evidence="17 92">3.F.T.1A.4</strain>
        <strain evidence="16 88">3.F.T.2.1</strain>
        <strain evidence="19">3.H.A.1A.1</strain>
        <strain evidence="20 71">3.H.A.1A.2</strain>
        <strain evidence="21 66">3.H.A.2.1</strain>
        <strain evidence="22 103">3.H.A.2.4</strain>
        <strain evidence="23 63">3.H.A.2.5</strain>
        <strain evidence="24 110">3.H.A.2.6</strain>
        <strain evidence="25 87">3.H.A.2.8</strain>
        <strain evidence="26 96">3.H.M.1A.1</strain>
        <strain evidence="28 90">3.H.M.1B.1</strain>
        <strain evidence="27 60">3.H.M.1B.2</strain>
        <strain evidence="29 80">3.H.M.1B.5</strain>
        <strain evidence="30 85">3.H.M.2.7</strain>
        <strain evidence="32 104">3.H.T.1A.1</strain>
        <strain evidence="31 109">3.H.T.1A.2</strain>
    </source>
</reference>
<dbReference type="EMBL" id="JJQJ01000064">
    <property type="protein sequence ID" value="KKH51198.1"/>
    <property type="molecule type" value="Genomic_DNA"/>
</dbReference>
<evidence type="ECO:0000313" key="109">
    <source>
        <dbReference type="Proteomes" id="UP000034944"/>
    </source>
</evidence>
<dbReference type="Proteomes" id="UP000034152">
    <property type="component" value="Unassembled WGS sequence"/>
</dbReference>
<evidence type="ECO:0000313" key="46">
    <source>
        <dbReference type="EMBL" id="KKH61114.1"/>
    </source>
</evidence>
<dbReference type="Proteomes" id="UP000034733">
    <property type="component" value="Unassembled WGS sequence"/>
</dbReference>
<evidence type="ECO:0000313" key="13">
    <source>
        <dbReference type="EMBL" id="KKG50752.1"/>
    </source>
</evidence>
<evidence type="ECO:0000313" key="79">
    <source>
        <dbReference type="Proteomes" id="UP000034243"/>
    </source>
</evidence>
<feature type="compositionally biased region" description="Basic and acidic residues" evidence="1">
    <location>
        <begin position="207"/>
        <end position="218"/>
    </location>
</feature>
<evidence type="ECO:0000313" key="55">
    <source>
        <dbReference type="EMBL" id="KKH96167.1"/>
    </source>
</evidence>
<dbReference type="Proteomes" id="UP000033889">
    <property type="component" value="Unassembled WGS sequence"/>
</dbReference>
<dbReference type="EMBL" id="JJQS01000107">
    <property type="protein sequence ID" value="KKH73149.1"/>
    <property type="molecule type" value="Genomic_DNA"/>
</dbReference>
<dbReference type="Proteomes" id="UP000034577">
    <property type="component" value="Unassembled WGS sequence"/>
</dbReference>
<dbReference type="EMBL" id="JJPX01000177">
    <property type="protein sequence ID" value="KKH04644.1"/>
    <property type="molecule type" value="Genomic_DNA"/>
</dbReference>
<accession>A0A0F8QK95</accession>
<dbReference type="EMBL" id="JJPJ01000029">
    <property type="protein sequence ID" value="KKG65356.1"/>
    <property type="molecule type" value="Genomic_DNA"/>
</dbReference>
<evidence type="ECO:0000313" key="100">
    <source>
        <dbReference type="Proteomes" id="UP000034692"/>
    </source>
</evidence>
<dbReference type="EMBL" id="JJPI01000133">
    <property type="protein sequence ID" value="KKG50752.1"/>
    <property type="molecule type" value="Genomic_DNA"/>
</dbReference>
<dbReference type="Proteomes" id="UP000034243">
    <property type="component" value="Unassembled WGS sequence"/>
</dbReference>
<dbReference type="Proteomes" id="UP000034298">
    <property type="component" value="Unassembled WGS sequence"/>
</dbReference>
<evidence type="ECO:0000313" key="26">
    <source>
        <dbReference type="EMBL" id="KKG92948.1"/>
    </source>
</evidence>
<evidence type="ECO:0000313" key="28">
    <source>
        <dbReference type="EMBL" id="KKG99945.1"/>
    </source>
</evidence>
<dbReference type="EMBL" id="JJPN01000058">
    <property type="protein sequence ID" value="KKG73051.1"/>
    <property type="molecule type" value="Genomic_DNA"/>
</dbReference>
<evidence type="ECO:0000313" key="101">
    <source>
        <dbReference type="Proteomes" id="UP000034733"/>
    </source>
</evidence>
<dbReference type="Proteomes" id="UP000034950">
    <property type="component" value="Unassembled WGS sequence"/>
</dbReference>
<dbReference type="EMBL" id="JJPK01000020">
    <property type="protein sequence ID" value="KKG64321.1"/>
    <property type="molecule type" value="Genomic_DNA"/>
</dbReference>
<evidence type="ECO:0000313" key="53">
    <source>
        <dbReference type="EMBL" id="KKH83002.1"/>
    </source>
</evidence>
<evidence type="ECO:0000313" key="104">
    <source>
        <dbReference type="Proteomes" id="UP000034820"/>
    </source>
</evidence>
<dbReference type="Proteomes" id="UP000034227">
    <property type="component" value="Unassembled WGS sequence"/>
</dbReference>
<evidence type="ECO:0000313" key="75">
    <source>
        <dbReference type="Proteomes" id="UP000034188"/>
    </source>
</evidence>
<dbReference type="Proteomes" id="UP000034047">
    <property type="component" value="Unassembled WGS sequence"/>
</dbReference>
<dbReference type="EMBL" id="JJPQ01000090">
    <property type="protein sequence ID" value="KKG81442.1"/>
    <property type="molecule type" value="Genomic_DNA"/>
</dbReference>
<evidence type="ECO:0000313" key="45">
    <source>
        <dbReference type="EMBL" id="KKH58345.1"/>
    </source>
</evidence>
<dbReference type="EMBL" id="JJPH01000024">
    <property type="protein sequence ID" value="KKG55151.1"/>
    <property type="molecule type" value="Genomic_DNA"/>
</dbReference>
<evidence type="ECO:0000313" key="31">
    <source>
        <dbReference type="EMBL" id="KKH10585.1"/>
    </source>
</evidence>
<dbReference type="EMBL" id="JJQM01000135">
    <property type="protein sequence ID" value="KKH52773.1"/>
    <property type="molecule type" value="Genomic_DNA"/>
</dbReference>
<dbReference type="Proteomes" id="UP000034040">
    <property type="component" value="Unassembled WGS sequence"/>
</dbReference>
<evidence type="ECO:0000313" key="25">
    <source>
        <dbReference type="EMBL" id="KKG91064.1"/>
    </source>
</evidence>
<evidence type="ECO:0000313" key="74">
    <source>
        <dbReference type="Proteomes" id="UP000034152"/>
    </source>
</evidence>
<evidence type="ECO:0000313" key="50">
    <source>
        <dbReference type="EMBL" id="KKH73466.1"/>
    </source>
</evidence>
<dbReference type="Proteomes" id="UP000034672">
    <property type="component" value="Unassembled WGS sequence"/>
</dbReference>
<reference evidence="58 112" key="3">
    <citation type="journal article" date="2020" name="Environ. Microbiol. Rep.">
        <title>Redox cycling of Fe(II) and Fe(III) in magnetite accelerates aceticlastic methanogenesis by Methanosarcina mazei.</title>
        <authorList>
            <person name="Wang H."/>
            <person name="Byrne J.M."/>
            <person name="Liu P."/>
            <person name="Liu J."/>
            <person name="Dong X."/>
            <person name="Lu Y."/>
        </authorList>
    </citation>
    <scope>NUCLEOTIDE SEQUENCE [LARGE SCALE GENOMIC DNA]</scope>
    <source>
        <strain evidence="58">Zm-15</strain>
        <strain evidence="112">zm-15</strain>
    </source>
</reference>
<evidence type="ECO:0000313" key="33">
    <source>
        <dbReference type="EMBL" id="KKH14423.1"/>
    </source>
</evidence>
<evidence type="ECO:0000313" key="106">
    <source>
        <dbReference type="Proteomes" id="UP000034872"/>
    </source>
</evidence>
<name>A0A0F8QK95_METMZ</name>
<evidence type="ECO:0000313" key="88">
    <source>
        <dbReference type="Proteomes" id="UP000034424"/>
    </source>
</evidence>
<dbReference type="Proteomes" id="UP000034424">
    <property type="component" value="Unassembled WGS sequence"/>
</dbReference>
<dbReference type="EMBL" id="JJQC01000048">
    <property type="protein sequence ID" value="KKH23178.1"/>
    <property type="molecule type" value="Genomic_DNA"/>
</dbReference>
<evidence type="ECO:0000313" key="82">
    <source>
        <dbReference type="Proteomes" id="UP000034279"/>
    </source>
</evidence>
<dbReference type="EMBL" id="JJQK01000140">
    <property type="protein sequence ID" value="KKH51089.1"/>
    <property type="molecule type" value="Genomic_DNA"/>
</dbReference>
<dbReference type="EMBL" id="JJPS01000086">
    <property type="protein sequence ID" value="KKG91064.1"/>
    <property type="molecule type" value="Genomic_DNA"/>
</dbReference>
<evidence type="ECO:0000313" key="71">
    <source>
        <dbReference type="Proteomes" id="UP000034074"/>
    </source>
</evidence>
<dbReference type="Proteomes" id="UP000033814">
    <property type="component" value="Unassembled WGS sequence"/>
</dbReference>
<evidence type="ECO:0000313" key="48">
    <source>
        <dbReference type="EMBL" id="KKH65933.1"/>
    </source>
</evidence>
<dbReference type="EMBL" id="JJQR01000113">
    <property type="protein sequence ID" value="KKH73466.1"/>
    <property type="molecule type" value="Genomic_DNA"/>
</dbReference>
<protein>
    <submittedName>
        <fullName evidence="51">Uncharacterized protein</fullName>
    </submittedName>
</protein>
<dbReference type="EMBL" id="JJPZ01000085">
    <property type="protein sequence ID" value="KKH10585.1"/>
    <property type="molecule type" value="Genomic_DNA"/>
</dbReference>
<evidence type="ECO:0000313" key="59">
    <source>
        <dbReference type="Proteomes" id="UP000033814"/>
    </source>
</evidence>
<dbReference type="EMBL" id="JJPV01000084">
    <property type="protein sequence ID" value="KKG98478.1"/>
    <property type="molecule type" value="Genomic_DNA"/>
</dbReference>
<evidence type="ECO:0000313" key="60">
    <source>
        <dbReference type="Proteomes" id="UP000033835"/>
    </source>
</evidence>
<dbReference type="Proteomes" id="UP000034872">
    <property type="component" value="Unassembled WGS sequence"/>
</dbReference>
<dbReference type="EMBL" id="JJPC01000054">
    <property type="protein sequence ID" value="KKG35781.1"/>
    <property type="molecule type" value="Genomic_DNA"/>
</dbReference>
<evidence type="ECO:0000313" key="76">
    <source>
        <dbReference type="Proteomes" id="UP000034195"/>
    </source>
</evidence>
<dbReference type="EMBL" id="JJRB01000067">
    <property type="protein sequence ID" value="KKI03927.1"/>
    <property type="molecule type" value="Genomic_DNA"/>
</dbReference>
<dbReference type="EMBL" id="JJPT01000044">
    <property type="protein sequence ID" value="KKG92948.1"/>
    <property type="molecule type" value="Genomic_DNA"/>
</dbReference>
<dbReference type="Proteomes" id="UP000033878">
    <property type="component" value="Unassembled WGS sequence"/>
</dbReference>
<dbReference type="Proteomes" id="UP000034758">
    <property type="component" value="Unassembled WGS sequence"/>
</dbReference>
<evidence type="ECO:0000313" key="97">
    <source>
        <dbReference type="Proteomes" id="UP000034667"/>
    </source>
</evidence>
<evidence type="ECO:0000313" key="15">
    <source>
        <dbReference type="EMBL" id="KKG55151.1"/>
    </source>
</evidence>
<dbReference type="EMBL" id="JJOU01000036">
    <property type="protein sequence ID" value="KKG18367.1"/>
    <property type="molecule type" value="Genomic_DNA"/>
</dbReference>
<dbReference type="EMBL" id="JJQQ01000111">
    <property type="protein sequence ID" value="KKH65933.1"/>
    <property type="molecule type" value="Genomic_DNA"/>
</dbReference>
<evidence type="ECO:0000313" key="3">
    <source>
        <dbReference type="EMBL" id="KKG01260.1"/>
    </source>
</evidence>
<dbReference type="EMBL" id="JJQH01000064">
    <property type="protein sequence ID" value="KKH42196.1"/>
    <property type="molecule type" value="Genomic_DNA"/>
</dbReference>
<evidence type="ECO:0000313" key="40">
    <source>
        <dbReference type="EMBL" id="KKH39427.1"/>
    </source>
</evidence>
<evidence type="ECO:0000313" key="24">
    <source>
        <dbReference type="EMBL" id="KKG90824.1"/>
    </source>
</evidence>
<evidence type="ECO:0000313" key="34">
    <source>
        <dbReference type="EMBL" id="KKH15792.1"/>
    </source>
</evidence>
<evidence type="ECO:0000313" key="61">
    <source>
        <dbReference type="Proteomes" id="UP000033864"/>
    </source>
</evidence>
<dbReference type="Proteomes" id="UP000034279">
    <property type="component" value="Unassembled WGS sequence"/>
</dbReference>
<dbReference type="Proteomes" id="UP000033933">
    <property type="component" value="Unassembled WGS sequence"/>
</dbReference>
<keyword evidence="2" id="KW-0472">Membrane</keyword>
<dbReference type="GeneID" id="24851223"/>
<dbReference type="EMBL" id="CP029709">
    <property type="protein sequence ID" value="QCR15499.1"/>
    <property type="molecule type" value="Genomic_DNA"/>
</dbReference>
<evidence type="ECO:0000313" key="103">
    <source>
        <dbReference type="Proteomes" id="UP000034817"/>
    </source>
</evidence>
<evidence type="ECO:0000313" key="84">
    <source>
        <dbReference type="Proteomes" id="UP000034338"/>
    </source>
</evidence>
<evidence type="ECO:0000313" key="99">
    <source>
        <dbReference type="Proteomes" id="UP000034672"/>
    </source>
</evidence>
<dbReference type="Proteomes" id="UP000034657">
    <property type="component" value="Unassembled WGS sequence"/>
</dbReference>
<dbReference type="Proteomes" id="UP000034409">
    <property type="component" value="Unassembled WGS sequence"/>
</dbReference>
<dbReference type="Proteomes" id="UP000034142">
    <property type="component" value="Unassembled WGS sequence"/>
</dbReference>
<dbReference type="EMBL" id="JJPG01000062">
    <property type="protein sequence ID" value="KKG52937.1"/>
    <property type="molecule type" value="Genomic_DNA"/>
</dbReference>
<dbReference type="EMBL" id="JJPB01000022">
    <property type="protein sequence ID" value="KKG34395.1"/>
    <property type="molecule type" value="Genomic_DNA"/>
</dbReference>
<evidence type="ECO:0000313" key="12">
    <source>
        <dbReference type="EMBL" id="KKG41840.1"/>
    </source>
</evidence>
<evidence type="ECO:0000313" key="51">
    <source>
        <dbReference type="EMBL" id="KKH75537.1"/>
    </source>
</evidence>
<evidence type="ECO:0000313" key="38">
    <source>
        <dbReference type="EMBL" id="KKH33965.1"/>
    </source>
</evidence>
<evidence type="ECO:0000313" key="6">
    <source>
        <dbReference type="EMBL" id="KKG18367.1"/>
    </source>
</evidence>
<dbReference type="EMBL" id="JJPP01000127">
    <property type="protein sequence ID" value="KKG77637.1"/>
    <property type="molecule type" value="Genomic_DNA"/>
</dbReference>
<dbReference type="EMBL" id="CP042908">
    <property type="protein sequence ID" value="QIB91089.1"/>
    <property type="molecule type" value="Genomic_DNA"/>
</dbReference>
<evidence type="ECO:0000313" key="30">
    <source>
        <dbReference type="EMBL" id="KKH04644.1"/>
    </source>
</evidence>
<dbReference type="Proteomes" id="UP000034021">
    <property type="component" value="Unassembled WGS sequence"/>
</dbReference>
<evidence type="ECO:0000313" key="91">
    <source>
        <dbReference type="Proteomes" id="UP000034547"/>
    </source>
</evidence>
<evidence type="ECO:0000313" key="37">
    <source>
        <dbReference type="EMBL" id="KKH28612.1"/>
    </source>
</evidence>
<evidence type="ECO:0000313" key="65">
    <source>
        <dbReference type="Proteomes" id="UP000033987"/>
    </source>
</evidence>
<dbReference type="Proteomes" id="UP000034001">
    <property type="component" value="Unassembled WGS sequence"/>
</dbReference>
<evidence type="ECO:0000313" key="67">
    <source>
        <dbReference type="Proteomes" id="UP000034021"/>
    </source>
</evidence>
<dbReference type="EMBL" id="JJPL01000088">
    <property type="protein sequence ID" value="KKG63869.1"/>
    <property type="molecule type" value="Genomic_DNA"/>
</dbReference>
<dbReference type="EMBL" id="JJPO01000044">
    <property type="protein sequence ID" value="KKG74840.1"/>
    <property type="molecule type" value="Genomic_DNA"/>
</dbReference>
<dbReference type="RefSeq" id="WP_011035009.1">
    <property type="nucleotide sequence ID" value="NZ_AP019780.1"/>
</dbReference>
<evidence type="ECO:0000313" key="8">
    <source>
        <dbReference type="EMBL" id="KKG35781.1"/>
    </source>
</evidence>
<dbReference type="EMBL" id="JJQV01000081">
    <property type="protein sequence ID" value="KKH83002.1"/>
    <property type="molecule type" value="Genomic_DNA"/>
</dbReference>
<evidence type="ECO:0000313" key="22">
    <source>
        <dbReference type="EMBL" id="KKG77637.1"/>
    </source>
</evidence>
<evidence type="ECO:0000313" key="96">
    <source>
        <dbReference type="Proteomes" id="UP000034657"/>
    </source>
</evidence>
<evidence type="ECO:0000313" key="63">
    <source>
        <dbReference type="Proteomes" id="UP000033889"/>
    </source>
</evidence>
<evidence type="ECO:0000313" key="73">
    <source>
        <dbReference type="Proteomes" id="UP000034151"/>
    </source>
</evidence>
<dbReference type="Proteomes" id="UP000033987">
    <property type="component" value="Unassembled WGS sequence"/>
</dbReference>
<dbReference type="EMBL" id="JJPA01000010">
    <property type="protein sequence ID" value="KKG38247.1"/>
    <property type="molecule type" value="Genomic_DNA"/>
</dbReference>
<evidence type="ECO:0000313" key="111">
    <source>
        <dbReference type="Proteomes" id="UP000300067"/>
    </source>
</evidence>
<evidence type="ECO:0000313" key="36">
    <source>
        <dbReference type="EMBL" id="KKH23178.1"/>
    </source>
</evidence>
<dbReference type="Proteomes" id="UP000034817">
    <property type="component" value="Unassembled WGS sequence"/>
</dbReference>
<dbReference type="EMBL" id="JJQX01000135">
    <property type="protein sequence ID" value="KKH93867.1"/>
    <property type="molecule type" value="Genomic_DNA"/>
</dbReference>
<dbReference type="Proteomes" id="UP000034692">
    <property type="component" value="Unassembled WGS sequence"/>
</dbReference>
<dbReference type="Proteomes" id="UP000467371">
    <property type="component" value="Chromosome"/>
</dbReference>
<dbReference type="EMBL" id="JJPM01000337">
    <property type="protein sequence ID" value="KKG67066.1"/>
    <property type="molecule type" value="Genomic_DNA"/>
</dbReference>
<dbReference type="Proteomes" id="UP000034921">
    <property type="component" value="Unassembled WGS sequence"/>
</dbReference>
<evidence type="ECO:0000313" key="98">
    <source>
        <dbReference type="Proteomes" id="UP000034668"/>
    </source>
</evidence>
<feature type="transmembrane region" description="Helical" evidence="2">
    <location>
        <begin position="27"/>
        <end position="52"/>
    </location>
</feature>
<evidence type="ECO:0000313" key="16">
    <source>
        <dbReference type="EMBL" id="KKG63869.1"/>
    </source>
</evidence>
<gene>
    <name evidence="57" type="ORF">DKM28_05005</name>
    <name evidence="8" type="ORF">DU30_07255</name>
    <name evidence="4" type="ORF">DU31_00930</name>
    <name evidence="13" type="ORF">DU33_08395</name>
    <name evidence="6" type="ORF">DU34_10010</name>
    <name evidence="10" type="ORF">DU35_01140</name>
    <name evidence="15" type="ORF">DU36_02430</name>
    <name evidence="38" type="ORF">DU37_04385</name>
    <name evidence="14" type="ORF">DU38_03250</name>
    <name evidence="11" type="ORF">DU39_03950</name>
    <name evidence="3" type="ORF">DU40_13425</name>
    <name evidence="12" type="ORF">DU41_03590</name>
    <name evidence="30" type="ORF">DU42_13565</name>
    <name evidence="19" type="ORF">DU43_18880</name>
    <name evidence="33" type="ORF">DU44_14615</name>
    <name evidence="17" type="ORF">DU45_07360</name>
    <name evidence="20" type="ORF">DU46_12695</name>
    <name evidence="5" type="ORF">DU47_09760</name>
    <name evidence="34" type="ORF">DU48_15530</name>
    <name evidence="7" type="ORF">DU49_03380</name>
    <name evidence="41" type="ORF">DU50_12990</name>
    <name evidence="32" type="ORF">DU51_16815</name>
    <name evidence="9" type="ORF">DU52_18835</name>
    <name evidence="39" type="ORF">DU54_13075</name>
    <name evidence="22" type="ORF">DU55_14535</name>
    <name evidence="29" type="ORF">DU56_07310</name>
    <name evidence="24" type="ORF">DU57_13255</name>
    <name evidence="35" type="ORF">DU58_04195</name>
    <name evidence="25" type="ORF">DU59_16725</name>
    <name evidence="37" type="ORF">DU60_01915</name>
    <name evidence="23" type="ORF">DU61_10690</name>
    <name evidence="31" type="ORF">DU62_20280</name>
    <name evidence="21" type="ORF">DU63_04515</name>
    <name evidence="18" type="ORF">DU64_09530</name>
    <name evidence="36" type="ORF">DU65_15425</name>
    <name evidence="28" type="ORF">DU66_07685</name>
    <name evidence="16" type="ORF">DU67_07195</name>
    <name evidence="27" type="ORF">DU68_07220</name>
    <name evidence="26" type="ORF">DU69_12275</name>
    <name evidence="40" type="ORF">DU71_13325</name>
    <name evidence="42" type="ORF">DU72_18595</name>
    <name evidence="47" type="ORF">DU73_05340</name>
    <name evidence="46" type="ORF">DU74_10545</name>
    <name evidence="45" type="ORF">DU75_12830</name>
    <name evidence="44" type="ORF">DU76_11820</name>
    <name evidence="49" type="ORF">DU77_13400</name>
    <name evidence="51" type="ORF">DU78_13950</name>
    <name evidence="54" type="ORF">DU79_14050</name>
    <name evidence="52" type="ORF">DU80_17825</name>
    <name evidence="53" type="ORF">DU82_13100</name>
    <name evidence="56" type="ORF">DU83_13860</name>
    <name evidence="55" type="ORF">DU84_13690</name>
    <name evidence="43" type="ORF">DU85_00080</name>
    <name evidence="50" type="ORF">DU86_12755</name>
    <name evidence="48" type="ORF">DU87_17745</name>
    <name evidence="58" type="ORF">FQU78_08530</name>
</gene>
<dbReference type="Proteomes" id="UP000034399">
    <property type="component" value="Unassembled WGS sequence"/>
</dbReference>
<dbReference type="Proteomes" id="UP000034232">
    <property type="component" value="Unassembled WGS sequence"/>
</dbReference>
<dbReference type="Proteomes" id="UP000034338">
    <property type="component" value="Unassembled WGS sequence"/>
</dbReference>
<evidence type="ECO:0000313" key="69">
    <source>
        <dbReference type="Proteomes" id="UP000034047"/>
    </source>
</evidence>
<dbReference type="EMBL" id="JJQN01000060">
    <property type="protein sequence ID" value="KKH61114.1"/>
    <property type="molecule type" value="Genomic_DNA"/>
</dbReference>
<evidence type="ECO:0000313" key="107">
    <source>
        <dbReference type="Proteomes" id="UP000034921"/>
    </source>
</evidence>
<dbReference type="Proteomes" id="UP000034195">
    <property type="component" value="Unassembled WGS sequence"/>
</dbReference>
<evidence type="ECO:0000313" key="35">
    <source>
        <dbReference type="EMBL" id="KKH22970.1"/>
    </source>
</evidence>
<evidence type="ECO:0000313" key="32">
    <source>
        <dbReference type="EMBL" id="KKH11882.1"/>
    </source>
</evidence>
<evidence type="ECO:0000313" key="20">
    <source>
        <dbReference type="EMBL" id="KKG73051.1"/>
    </source>
</evidence>
<dbReference type="EMBL" id="JJQU01000222">
    <property type="protein sequence ID" value="KKH81112.1"/>
    <property type="molecule type" value="Genomic_DNA"/>
</dbReference>
<proteinExistence type="predicted"/>
<evidence type="ECO:0000313" key="11">
    <source>
        <dbReference type="EMBL" id="KKG41118.1"/>
    </source>
</evidence>
<dbReference type="EMBL" id="JJPE01000127">
    <property type="protein sequence ID" value="KKG41840.1"/>
    <property type="molecule type" value="Genomic_DNA"/>
</dbReference>
<dbReference type="EMBL" id="JJPY01000011">
    <property type="protein sequence ID" value="KKH11882.1"/>
    <property type="molecule type" value="Genomic_DNA"/>
</dbReference>
<dbReference type="EMBL" id="JJQG01000088">
    <property type="protein sequence ID" value="KKH38505.1"/>
    <property type="molecule type" value="Genomic_DNA"/>
</dbReference>
<evidence type="ECO:0000313" key="87">
    <source>
        <dbReference type="Proteomes" id="UP000034409"/>
    </source>
</evidence>
<dbReference type="PATRIC" id="fig|2209.39.peg.918"/>
<dbReference type="AlphaFoldDB" id="A0A0F8QK95"/>
<evidence type="ECO:0000313" key="80">
    <source>
        <dbReference type="Proteomes" id="UP000034253"/>
    </source>
</evidence>
<evidence type="ECO:0000313" key="14">
    <source>
        <dbReference type="EMBL" id="KKG52937.1"/>
    </source>
</evidence>
<dbReference type="EMBL" id="JJPD01000118">
    <property type="protein sequence ID" value="KKG40256.1"/>
    <property type="molecule type" value="Genomic_DNA"/>
</dbReference>
<dbReference type="Proteomes" id="UP000034842">
    <property type="component" value="Unassembled WGS sequence"/>
</dbReference>
<dbReference type="Proteomes" id="UP000034253">
    <property type="component" value="Unassembled WGS sequence"/>
</dbReference>
<organism evidence="51 105">
    <name type="scientific">Methanosarcina mazei</name>
    <name type="common">Methanosarcina frisia</name>
    <dbReference type="NCBI Taxonomy" id="2209"/>
    <lineage>
        <taxon>Archaea</taxon>
        <taxon>Methanobacteriati</taxon>
        <taxon>Methanobacteriota</taxon>
        <taxon>Stenosarchaea group</taxon>
        <taxon>Methanomicrobia</taxon>
        <taxon>Methanosarcinales</taxon>
        <taxon>Methanosarcinaceae</taxon>
        <taxon>Methanosarcina</taxon>
    </lineage>
</organism>
<evidence type="ECO:0000313" key="66">
    <source>
        <dbReference type="Proteomes" id="UP000034001"/>
    </source>
</evidence>
<evidence type="ECO:0000313" key="56">
    <source>
        <dbReference type="EMBL" id="KKI03927.1"/>
    </source>
</evidence>
<evidence type="ECO:0000313" key="23">
    <source>
        <dbReference type="EMBL" id="KKG81442.1"/>
    </source>
</evidence>
<evidence type="ECO:0000313" key="4">
    <source>
        <dbReference type="EMBL" id="KKG01859.1"/>
    </source>
</evidence>
<dbReference type="Proteomes" id="UP000034925">
    <property type="component" value="Unassembled WGS sequence"/>
</dbReference>
<dbReference type="Proteomes" id="UP000034074">
    <property type="component" value="Unassembled WGS sequence"/>
</dbReference>
<dbReference type="EMBL" id="JJQF01000021">
    <property type="protein sequence ID" value="KKH33965.1"/>
    <property type="molecule type" value="Genomic_DNA"/>
</dbReference>
<evidence type="ECO:0000313" key="7">
    <source>
        <dbReference type="EMBL" id="KKG34395.1"/>
    </source>
</evidence>
<dbReference type="EMBL" id="JJPR01000001">
    <property type="protein sequence ID" value="KKG90824.1"/>
    <property type="molecule type" value="Genomic_DNA"/>
</dbReference>
<dbReference type="EMBL" id="JJQD01000210">
    <property type="protein sequence ID" value="KKH22970.1"/>
    <property type="molecule type" value="Genomic_DNA"/>
</dbReference>
<dbReference type="Proteomes" id="UP000033835">
    <property type="component" value="Unassembled WGS sequence"/>
</dbReference>
<evidence type="ECO:0000313" key="105">
    <source>
        <dbReference type="Proteomes" id="UP000034842"/>
    </source>
</evidence>
<evidence type="ECO:0000313" key="86">
    <source>
        <dbReference type="Proteomes" id="UP000034399"/>
    </source>
</evidence>
<evidence type="ECO:0000313" key="108">
    <source>
        <dbReference type="Proteomes" id="UP000034925"/>
    </source>
</evidence>
<evidence type="ECO:0000313" key="43">
    <source>
        <dbReference type="EMBL" id="KKH51198.1"/>
    </source>
</evidence>
<evidence type="ECO:0000313" key="78">
    <source>
        <dbReference type="Proteomes" id="UP000034232"/>
    </source>
</evidence>
<dbReference type="EMBL" id="JJQZ01000079">
    <property type="protein sequence ID" value="KKH96167.1"/>
    <property type="molecule type" value="Genomic_DNA"/>
</dbReference>
<dbReference type="EMBL" id="JJOT01000082">
    <property type="protein sequence ID" value="KKG01260.1"/>
    <property type="molecule type" value="Genomic_DNA"/>
</dbReference>
<keyword evidence="2" id="KW-0812">Transmembrane</keyword>
<evidence type="ECO:0000313" key="18">
    <source>
        <dbReference type="EMBL" id="KKG65356.1"/>
    </source>
</evidence>
<dbReference type="EMBL" id="JJQO01000346">
    <property type="protein sequence ID" value="KKH58345.1"/>
    <property type="molecule type" value="Genomic_DNA"/>
</dbReference>
<evidence type="ECO:0000313" key="54">
    <source>
        <dbReference type="EMBL" id="KKH93867.1"/>
    </source>
</evidence>
<sequence length="439" mass="46449">MDEKDNKKSVLENAKTLWKSLPEAIKLLGTILSIAIAFKVLFPASAVGISFFDAGPDIIEPGESSVLSWEVSGADNVTIEPDLGAVNSSGSLSVFPSETTTYKLIATGDGKEKVAMCTVTVEEQDLLISSFDASPDSISPGERAVLNWHVSGVSNVTIEPDIGTLEPAGTLNVSPTATTSYKLTASNGDKEDVAYCTVTVEESPLPPEEKTVPSEEKALPPADNLPAPEEEQAQKDLPSIVSFNADPDVIAKGESSNLTWNVSEAADISIDQRIGPVSLTGSQRIFPEKTTTYTLIATNEAGSVSASKMVYVEEPSTSPSPSAVSVPEQVSPANGEVFDNSTAQATLKWKTVSGAVSYSVEIDSYDSSTGKWLSESSRSDVVSGIPGISYSFEFDEGVNQYRWRVWASGSEGVEGKKSEWWAFSSQAGSVTETGNTSAA</sequence>
<evidence type="ECO:0000256" key="1">
    <source>
        <dbReference type="SAM" id="MobiDB-lite"/>
    </source>
</evidence>
<evidence type="ECO:0000313" key="49">
    <source>
        <dbReference type="EMBL" id="KKH73149.1"/>
    </source>
</evidence>
<evidence type="ECO:0000313" key="57">
    <source>
        <dbReference type="EMBL" id="QCR15499.1"/>
    </source>
</evidence>
<evidence type="ECO:0000313" key="77">
    <source>
        <dbReference type="Proteomes" id="UP000034227"/>
    </source>
</evidence>
<dbReference type="Proteomes" id="UP000033864">
    <property type="component" value="Unassembled WGS sequence"/>
</dbReference>
<dbReference type="Proteomes" id="UP000034578">
    <property type="component" value="Unassembled WGS sequence"/>
</dbReference>
<evidence type="ECO:0000313" key="42">
    <source>
        <dbReference type="EMBL" id="KKH51089.1"/>
    </source>
</evidence>
<evidence type="ECO:0000313" key="27">
    <source>
        <dbReference type="EMBL" id="KKG98478.1"/>
    </source>
</evidence>
<evidence type="ECO:0000313" key="92">
    <source>
        <dbReference type="Proteomes" id="UP000034566"/>
    </source>
</evidence>
<dbReference type="Proteomes" id="UP000034064">
    <property type="component" value="Unassembled WGS sequence"/>
</dbReference>
<dbReference type="EMBL" id="JJQE01000088">
    <property type="protein sequence ID" value="KKH28612.1"/>
    <property type="molecule type" value="Genomic_DNA"/>
</dbReference>
<dbReference type="EMBL" id="JJOS01000072">
    <property type="protein sequence ID" value="KKG02065.1"/>
    <property type="molecule type" value="Genomic_DNA"/>
</dbReference>
<dbReference type="OrthoDB" id="137301at2157"/>
<evidence type="ECO:0000313" key="5">
    <source>
        <dbReference type="EMBL" id="KKG02065.1"/>
    </source>
</evidence>
<dbReference type="Proteomes" id="UP000034667">
    <property type="component" value="Unassembled WGS sequence"/>
</dbReference>
<dbReference type="EMBL" id="JJQT01000179">
    <property type="protein sequence ID" value="KKH75537.1"/>
    <property type="molecule type" value="Genomic_DNA"/>
</dbReference>
<evidence type="ECO:0000313" key="94">
    <source>
        <dbReference type="Proteomes" id="UP000034578"/>
    </source>
</evidence>
<dbReference type="Proteomes" id="UP000034151">
    <property type="component" value="Unassembled WGS sequence"/>
</dbReference>
<dbReference type="EMBL" id="JJPW01000030">
    <property type="protein sequence ID" value="KKH02530.1"/>
    <property type="molecule type" value="Genomic_DNA"/>
</dbReference>
<evidence type="ECO:0000256" key="2">
    <source>
        <dbReference type="SAM" id="Phobius"/>
    </source>
</evidence>
<evidence type="ECO:0000313" key="85">
    <source>
        <dbReference type="Proteomes" id="UP000034387"/>
    </source>
</evidence>
<dbReference type="EMBL" id="JJQP01000170">
    <property type="protein sequence ID" value="KKH65247.1"/>
    <property type="molecule type" value="Genomic_DNA"/>
</dbReference>
<evidence type="ECO:0000313" key="89">
    <source>
        <dbReference type="Proteomes" id="UP000034450"/>
    </source>
</evidence>
<evidence type="ECO:0000313" key="95">
    <source>
        <dbReference type="Proteomes" id="UP000034597"/>
    </source>
</evidence>
<dbReference type="EMBL" id="JJQB01000139">
    <property type="protein sequence ID" value="KKH15792.1"/>
    <property type="molecule type" value="Genomic_DNA"/>
</dbReference>
<evidence type="ECO:0000313" key="110">
    <source>
        <dbReference type="Proteomes" id="UP000034950"/>
    </source>
</evidence>
<dbReference type="EMBL" id="JJOR01000119">
    <property type="protein sequence ID" value="KKG01859.1"/>
    <property type="molecule type" value="Genomic_DNA"/>
</dbReference>
<dbReference type="Proteomes" id="UP000034668">
    <property type="component" value="Unassembled WGS sequence"/>
</dbReference>
<dbReference type="Proteomes" id="UP000034547">
    <property type="component" value="Unassembled WGS sequence"/>
</dbReference>
<dbReference type="Proteomes" id="UP000300067">
    <property type="component" value="Chromosome"/>
</dbReference>
<evidence type="ECO:0000313" key="9">
    <source>
        <dbReference type="EMBL" id="KKG38247.1"/>
    </source>
</evidence>
<dbReference type="EMBL" id="JJQI01000064">
    <property type="protein sequence ID" value="KKH39427.1"/>
    <property type="molecule type" value="Genomic_DNA"/>
</dbReference>
<reference evidence="57 111" key="2">
    <citation type="submission" date="2018-05" db="EMBL/GenBank/DDBJ databases">
        <title>Methanosarcina gilichinskyana sp. nov., a novel methanogenic archaeon isolated from Holocene permafrost, North East Russia.</title>
        <authorList>
            <person name="Oshurkova V."/>
            <person name="Meer M."/>
            <person name="Bochkareva O."/>
            <person name="Shcherbakova V."/>
        </authorList>
    </citation>
    <scope>NUCLEOTIDE SEQUENCE [LARGE SCALE GENOMIC DNA]</scope>
    <source>
        <strain evidence="57 111">JL01</strain>
    </source>
</reference>
<evidence type="ECO:0000313" key="70">
    <source>
        <dbReference type="Proteomes" id="UP000034064"/>
    </source>
</evidence>
<dbReference type="EMBL" id="JJQA01000102">
    <property type="protein sequence ID" value="KKH14423.1"/>
    <property type="molecule type" value="Genomic_DNA"/>
</dbReference>
<dbReference type="Proteomes" id="UP000034468">
    <property type="component" value="Unassembled WGS sequence"/>
</dbReference>
<evidence type="ECO:0000313" key="72">
    <source>
        <dbReference type="Proteomes" id="UP000034142"/>
    </source>
</evidence>
<evidence type="ECO:0000313" key="19">
    <source>
        <dbReference type="EMBL" id="KKG67066.1"/>
    </source>
</evidence>
<evidence type="ECO:0000313" key="68">
    <source>
        <dbReference type="Proteomes" id="UP000034040"/>
    </source>
</evidence>
<dbReference type="Proteomes" id="UP000034820">
    <property type="component" value="Unassembled WGS sequence"/>
</dbReference>
<evidence type="ECO:0000313" key="29">
    <source>
        <dbReference type="EMBL" id="KKH02530.1"/>
    </source>
</evidence>
<evidence type="ECO:0000313" key="62">
    <source>
        <dbReference type="Proteomes" id="UP000033878"/>
    </source>
</evidence>
<evidence type="ECO:0000313" key="44">
    <source>
        <dbReference type="EMBL" id="KKH52773.1"/>
    </source>
</evidence>
<evidence type="ECO:0000313" key="21">
    <source>
        <dbReference type="EMBL" id="KKG74840.1"/>
    </source>
</evidence>
<evidence type="ECO:0000313" key="47">
    <source>
        <dbReference type="EMBL" id="KKH65247.1"/>
    </source>
</evidence>
<keyword evidence="94" id="KW-1185">Reference proteome</keyword>
<evidence type="ECO:0000313" key="64">
    <source>
        <dbReference type="Proteomes" id="UP000033933"/>
    </source>
</evidence>
<evidence type="ECO:0000313" key="39">
    <source>
        <dbReference type="EMBL" id="KKH38505.1"/>
    </source>
</evidence>
<dbReference type="Proteomes" id="UP000034944">
    <property type="component" value="Unassembled WGS sequence"/>
</dbReference>
<evidence type="ECO:0000313" key="17">
    <source>
        <dbReference type="EMBL" id="KKG64321.1"/>
    </source>
</evidence>
<dbReference type="Proteomes" id="UP000034450">
    <property type="component" value="Unassembled WGS sequence"/>
</dbReference>
<feature type="region of interest" description="Disordered" evidence="1">
    <location>
        <begin position="202"/>
        <end position="232"/>
    </location>
</feature>
<evidence type="ECO:0000313" key="102">
    <source>
        <dbReference type="Proteomes" id="UP000034758"/>
    </source>
</evidence>
<keyword evidence="2" id="KW-1133">Transmembrane helix</keyword>
<dbReference type="Proteomes" id="UP000034259">
    <property type="component" value="Unassembled WGS sequence"/>
</dbReference>
<dbReference type="Proteomes" id="UP000034597">
    <property type="component" value="Unassembled WGS sequence"/>
</dbReference>
<evidence type="ECO:0000313" key="93">
    <source>
        <dbReference type="Proteomes" id="UP000034577"/>
    </source>
</evidence>
<evidence type="ECO:0000313" key="81">
    <source>
        <dbReference type="Proteomes" id="UP000034259"/>
    </source>
</evidence>
<evidence type="ECO:0000313" key="52">
    <source>
        <dbReference type="EMBL" id="KKH81112.1"/>
    </source>
</evidence>
<evidence type="ECO:0000313" key="10">
    <source>
        <dbReference type="EMBL" id="KKG40256.1"/>
    </source>
</evidence>
<evidence type="ECO:0000313" key="58">
    <source>
        <dbReference type="EMBL" id="QIB91089.1"/>
    </source>
</evidence>
<dbReference type="Proteomes" id="UP000034387">
    <property type="component" value="Unassembled WGS sequence"/>
</dbReference>